<proteinExistence type="predicted"/>
<reference evidence="1 2" key="1">
    <citation type="submission" date="2022-05" db="EMBL/GenBank/DDBJ databases">
        <title>Seasonal and diel survey of microbial diversity of the Tyrrhenian coast.</title>
        <authorList>
            <person name="Gattoni G."/>
            <person name="Corral P."/>
        </authorList>
    </citation>
    <scope>NUCLEOTIDE SEQUENCE [LARGE SCALE GENOMIC DNA]</scope>
    <source>
        <strain evidence="1 2">V10</strain>
    </source>
</reference>
<dbReference type="EMBL" id="JALZWP010000010">
    <property type="protein sequence ID" value="MCL1629226.1"/>
    <property type="molecule type" value="Genomic_DNA"/>
</dbReference>
<evidence type="ECO:0000313" key="1">
    <source>
        <dbReference type="EMBL" id="MCL1629226.1"/>
    </source>
</evidence>
<sequence>MVDCITPPQTRVTVAPAGHHVALTVASLRPAICTLSPSQAKALAGDLLDVAGVSCDLVTVRPGPVLHLWRAGLEAGRVTLSTGAALALLASFAEAIRGSGGDLR</sequence>
<dbReference type="Proteomes" id="UP001202550">
    <property type="component" value="Unassembled WGS sequence"/>
</dbReference>
<comment type="caution">
    <text evidence="1">The sequence shown here is derived from an EMBL/GenBank/DDBJ whole genome shotgun (WGS) entry which is preliminary data.</text>
</comment>
<keyword evidence="2" id="KW-1185">Reference proteome</keyword>
<evidence type="ECO:0000313" key="2">
    <source>
        <dbReference type="Proteomes" id="UP001202550"/>
    </source>
</evidence>
<protein>
    <submittedName>
        <fullName evidence="1">Uncharacterized protein</fullName>
    </submittedName>
</protein>
<name>A0ABT0M2Y9_9RHOB</name>
<accession>A0ABT0M2Y9</accession>
<organism evidence="1 2">
    <name type="scientific">Roseinatronobacter domitianus</name>
    <dbReference type="NCBI Taxonomy" id="2940293"/>
    <lineage>
        <taxon>Bacteria</taxon>
        <taxon>Pseudomonadati</taxon>
        <taxon>Pseudomonadota</taxon>
        <taxon>Alphaproteobacteria</taxon>
        <taxon>Rhodobacterales</taxon>
        <taxon>Paracoccaceae</taxon>
        <taxon>Roseinatronobacter</taxon>
    </lineage>
</organism>
<gene>
    <name evidence="1" type="ORF">M3N55_10820</name>
</gene>
<dbReference type="RefSeq" id="WP_249058710.1">
    <property type="nucleotide sequence ID" value="NZ_JALZWP010000010.1"/>
</dbReference>